<dbReference type="AlphaFoldDB" id="A0A2P2J2Y5"/>
<proteinExistence type="predicted"/>
<dbReference type="EMBL" id="GGEC01007330">
    <property type="protein sequence ID" value="MBW87813.1"/>
    <property type="molecule type" value="Transcribed_RNA"/>
</dbReference>
<reference evidence="2" key="1">
    <citation type="submission" date="2018-02" db="EMBL/GenBank/DDBJ databases">
        <title>Rhizophora mucronata_Transcriptome.</title>
        <authorList>
            <person name="Meera S.P."/>
            <person name="Sreeshan A."/>
            <person name="Augustine A."/>
        </authorList>
    </citation>
    <scope>NUCLEOTIDE SEQUENCE</scope>
    <source>
        <tissue evidence="2">Leaf</tissue>
    </source>
</reference>
<evidence type="ECO:0000256" key="1">
    <source>
        <dbReference type="SAM" id="MobiDB-lite"/>
    </source>
</evidence>
<organism evidence="2">
    <name type="scientific">Rhizophora mucronata</name>
    <name type="common">Asiatic mangrove</name>
    <dbReference type="NCBI Taxonomy" id="61149"/>
    <lineage>
        <taxon>Eukaryota</taxon>
        <taxon>Viridiplantae</taxon>
        <taxon>Streptophyta</taxon>
        <taxon>Embryophyta</taxon>
        <taxon>Tracheophyta</taxon>
        <taxon>Spermatophyta</taxon>
        <taxon>Magnoliopsida</taxon>
        <taxon>eudicotyledons</taxon>
        <taxon>Gunneridae</taxon>
        <taxon>Pentapetalae</taxon>
        <taxon>rosids</taxon>
        <taxon>fabids</taxon>
        <taxon>Malpighiales</taxon>
        <taxon>Rhizophoraceae</taxon>
        <taxon>Rhizophora</taxon>
    </lineage>
</organism>
<name>A0A2P2J2Y5_RHIMU</name>
<evidence type="ECO:0000313" key="2">
    <source>
        <dbReference type="EMBL" id="MBW87813.1"/>
    </source>
</evidence>
<protein>
    <submittedName>
        <fullName evidence="2">Uncharacterized protein</fullName>
    </submittedName>
</protein>
<feature type="region of interest" description="Disordered" evidence="1">
    <location>
        <begin position="1"/>
        <end position="24"/>
    </location>
</feature>
<accession>A0A2P2J2Y5</accession>
<sequence length="47" mass="5401">MQVCQKFPREHKKMFPPSQKATSSPTILITFESSTLSKSQLFNKTNQ</sequence>